<dbReference type="OrthoDB" id="9804765at2"/>
<dbReference type="RefSeq" id="WP_057880281.1">
    <property type="nucleotide sequence ID" value="NZ_JQCF01000005.1"/>
</dbReference>
<dbReference type="EMBL" id="JQCF01000005">
    <property type="protein sequence ID" value="KRO00126.1"/>
    <property type="molecule type" value="Genomic_DNA"/>
</dbReference>
<organism evidence="1 2">
    <name type="scientific">Companilactobacillus kimchiensis</name>
    <dbReference type="NCBI Taxonomy" id="993692"/>
    <lineage>
        <taxon>Bacteria</taxon>
        <taxon>Bacillati</taxon>
        <taxon>Bacillota</taxon>
        <taxon>Bacilli</taxon>
        <taxon>Lactobacillales</taxon>
        <taxon>Lactobacillaceae</taxon>
        <taxon>Companilactobacillus</taxon>
    </lineage>
</organism>
<dbReference type="InterPro" id="IPR037479">
    <property type="entry name" value="Tauto_MSAD"/>
</dbReference>
<dbReference type="PANTHER" id="PTHR38460">
    <property type="entry name" value="TAUTOMERASE YOLI-RELATED"/>
    <property type="match status" value="1"/>
</dbReference>
<name>A0A0R2LE14_9LACO</name>
<gene>
    <name evidence="1" type="ORF">IV57_GL002142</name>
</gene>
<sequence length="130" mass="15184">MPLMRFDIYKGRTKDEIRQILDITYDVATQDFSLLPHDRYQIVTQHDPEEMVIEDVGLGFQRTEKFVMISLTSSPRKREDKELFYKDLVTELHEKAGISPEDIMINITPNTKEDWSFGNGEAQFLNGKLD</sequence>
<evidence type="ECO:0000313" key="1">
    <source>
        <dbReference type="EMBL" id="KRO00126.1"/>
    </source>
</evidence>
<dbReference type="STRING" id="993692.IV57_GL002142"/>
<comment type="caution">
    <text evidence="1">The sequence shown here is derived from an EMBL/GenBank/DDBJ whole genome shotgun (WGS) entry which is preliminary data.</text>
</comment>
<dbReference type="InterPro" id="IPR014347">
    <property type="entry name" value="Tautomerase/MIF_sf"/>
</dbReference>
<evidence type="ECO:0000313" key="2">
    <source>
        <dbReference type="Proteomes" id="UP000051006"/>
    </source>
</evidence>
<reference evidence="1 2" key="1">
    <citation type="journal article" date="2015" name="Genome Announc.">
        <title>Expanding the biotechnology potential of lactobacilli through comparative genomics of 213 strains and associated genera.</title>
        <authorList>
            <person name="Sun Z."/>
            <person name="Harris H.M."/>
            <person name="McCann A."/>
            <person name="Guo C."/>
            <person name="Argimon S."/>
            <person name="Zhang W."/>
            <person name="Yang X."/>
            <person name="Jeffery I.B."/>
            <person name="Cooney J.C."/>
            <person name="Kagawa T.F."/>
            <person name="Liu W."/>
            <person name="Song Y."/>
            <person name="Salvetti E."/>
            <person name="Wrobel A."/>
            <person name="Rasinkangas P."/>
            <person name="Parkhill J."/>
            <person name="Rea M.C."/>
            <person name="O'Sullivan O."/>
            <person name="Ritari J."/>
            <person name="Douillard F.P."/>
            <person name="Paul Ross R."/>
            <person name="Yang R."/>
            <person name="Briner A.E."/>
            <person name="Felis G.E."/>
            <person name="de Vos W.M."/>
            <person name="Barrangou R."/>
            <person name="Klaenhammer T.R."/>
            <person name="Caufield P.W."/>
            <person name="Cui Y."/>
            <person name="Zhang H."/>
            <person name="O'Toole P.W."/>
        </authorList>
    </citation>
    <scope>NUCLEOTIDE SEQUENCE [LARGE SCALE GENOMIC DNA]</scope>
    <source>
        <strain evidence="1 2">DSM 24716</strain>
    </source>
</reference>
<dbReference type="Gene3D" id="3.30.429.10">
    <property type="entry name" value="Macrophage Migration Inhibitory Factor"/>
    <property type="match status" value="1"/>
</dbReference>
<dbReference type="PANTHER" id="PTHR38460:SF1">
    <property type="entry name" value="TAUTOMERASE YOLI-RELATED"/>
    <property type="match status" value="1"/>
</dbReference>
<proteinExistence type="predicted"/>
<dbReference type="Pfam" id="PF14552">
    <property type="entry name" value="Tautomerase_2"/>
    <property type="match status" value="1"/>
</dbReference>
<protein>
    <submittedName>
        <fullName evidence="1">4-oxalocrotonate tautomerase</fullName>
    </submittedName>
</protein>
<dbReference type="PATRIC" id="fig|993692.3.peg.2174"/>
<keyword evidence="2" id="KW-1185">Reference proteome</keyword>
<accession>A0A0R2LE14</accession>
<dbReference type="SUPFAM" id="SSF55331">
    <property type="entry name" value="Tautomerase/MIF"/>
    <property type="match status" value="1"/>
</dbReference>
<dbReference type="Proteomes" id="UP000051006">
    <property type="component" value="Unassembled WGS sequence"/>
</dbReference>
<dbReference type="AlphaFoldDB" id="A0A0R2LE14"/>